<dbReference type="STRING" id="935700.jaqu_07510"/>
<dbReference type="Gene3D" id="3.30.365.10">
    <property type="entry name" value="Aldehyde oxidase/xanthine dehydrogenase, molybdopterin binding domain"/>
    <property type="match status" value="4"/>
</dbReference>
<proteinExistence type="predicted"/>
<evidence type="ECO:0000256" key="2">
    <source>
        <dbReference type="ARBA" id="ARBA00023002"/>
    </source>
</evidence>
<organism evidence="4 5">
    <name type="scientific">Jannaschia aquimarina</name>
    <dbReference type="NCBI Taxonomy" id="935700"/>
    <lineage>
        <taxon>Bacteria</taxon>
        <taxon>Pseudomonadati</taxon>
        <taxon>Pseudomonadota</taxon>
        <taxon>Alphaproteobacteria</taxon>
        <taxon>Rhodobacterales</taxon>
        <taxon>Roseobacteraceae</taxon>
        <taxon>Jannaschia</taxon>
    </lineage>
</organism>
<dbReference type="PANTHER" id="PTHR11908">
    <property type="entry name" value="XANTHINE DEHYDROGENASE"/>
    <property type="match status" value="1"/>
</dbReference>
<feature type="domain" description="Aldehyde oxidase/xanthine dehydrogenase a/b hammerhead" evidence="3">
    <location>
        <begin position="31"/>
        <end position="144"/>
    </location>
</feature>
<dbReference type="Pfam" id="PF02738">
    <property type="entry name" value="MoCoBD_1"/>
    <property type="match status" value="1"/>
</dbReference>
<sequence length="770" mass="80892">MTRTYDISEAATGLPMIGAPEPRYDGRMKVTGQAVYAADAPVSGTLHAALVLAPQARGTVSAIDAAAAEAVPGVRLVLSHLNYPSDLEAVPTFATGGTTQASWQGFESPELHFAQQPVALVVADTIQNAREGAKLVSLTVADPAEAPVASIFAEAAPEARDISDVIPNVVAGDVDAALSSAAHVVEARYTTPFQHHNPIELYATTAEWRDGGLIVQCPSQWMTGTRAALATKFGLAVERVRVIAAVTGGGFGSKATVMAHTFLAAQAARMVGRPVKLYLSRHDMWTAGSHRPESSHDLRVGMDAEGRLTALDHAQVQQTSRMDDVPLPGTEMTTRMYGWNAVRGTNALVSTDTNTPGFMRSPAEVPAFFALESAIDELCVASGRDPVEVRLASDSMTEPVEGLPWTSRSLAECLRRGAEVFGWEGRSERPGTRTRDGLLIGHGVASAMYPIYASAAVVDVRLGSDLSVRVSAGAQDIGGGTYNVLTQMAAATLGVPLANVTAELGDSDLAPNGVAGGSRQTASLTGAVKDACEKVIAELAQVATKEDGPLAGADPASATVADGKMSIGDRSVPLQEVVALVPFGVVKMRGSWIPASADPKSIMDLYRRGATSLIGFTTDTHARSSFGANFVEVSVDPVTFEIRVPRMVGAFAAGRILNEMTTRSQLMGGMIWGVGSALHEQTEVDPRAARFVNADLGEYFVPVNADVPEVAVEIVPEEDPHINPLGMKGVGELGITGMAAAIANAVYDATGVRLRDLPIRMEHVLQGMQT</sequence>
<dbReference type="Pfam" id="PF01315">
    <property type="entry name" value="Ald_Xan_dh_C"/>
    <property type="match status" value="1"/>
</dbReference>
<dbReference type="Gene3D" id="3.90.1170.50">
    <property type="entry name" value="Aldehyde oxidase/xanthine dehydrogenase, a/b hammerhead"/>
    <property type="match status" value="1"/>
</dbReference>
<name>A0A0D1CRY0_9RHOB</name>
<dbReference type="InterPro" id="IPR016208">
    <property type="entry name" value="Ald_Oxase/xanthine_DH-like"/>
</dbReference>
<evidence type="ECO:0000259" key="3">
    <source>
        <dbReference type="SMART" id="SM01008"/>
    </source>
</evidence>
<dbReference type="InterPro" id="IPR008274">
    <property type="entry name" value="AldOxase/xan_DH_MoCoBD1"/>
</dbReference>
<evidence type="ECO:0000313" key="4">
    <source>
        <dbReference type="EMBL" id="KIT17562.1"/>
    </source>
</evidence>
<dbReference type="SUPFAM" id="SSF54665">
    <property type="entry name" value="CO dehydrogenase molybdoprotein N-domain-like"/>
    <property type="match status" value="1"/>
</dbReference>
<dbReference type="InterPro" id="IPR037165">
    <property type="entry name" value="AldOxase/xan_DH_Mopterin-bd_sf"/>
</dbReference>
<dbReference type="InterPro" id="IPR036856">
    <property type="entry name" value="Ald_Oxase/Xan_DH_a/b_sf"/>
</dbReference>
<comment type="caution">
    <text evidence="4">The sequence shown here is derived from an EMBL/GenBank/DDBJ whole genome shotgun (WGS) entry which is preliminary data.</text>
</comment>
<keyword evidence="5" id="KW-1185">Reference proteome</keyword>
<reference evidence="4 5" key="1">
    <citation type="submission" date="2015-02" db="EMBL/GenBank/DDBJ databases">
        <title>Genome Sequence of Jannaschia aquimarina DSM28248, a member of the Roseobacter clade.</title>
        <authorList>
            <person name="Voget S."/>
            <person name="Daniel R."/>
        </authorList>
    </citation>
    <scope>NUCLEOTIDE SEQUENCE [LARGE SCALE GENOMIC DNA]</scope>
    <source>
        <strain evidence="4 5">GSW-M26</strain>
    </source>
</reference>
<keyword evidence="1" id="KW-0500">Molybdenum</keyword>
<dbReference type="EC" id="1.17.1.4" evidence="4"/>
<evidence type="ECO:0000313" key="5">
    <source>
        <dbReference type="Proteomes" id="UP000032232"/>
    </source>
</evidence>
<dbReference type="InterPro" id="IPR046867">
    <property type="entry name" value="AldOxase/xan_DH_MoCoBD2"/>
</dbReference>
<dbReference type="Pfam" id="PF20256">
    <property type="entry name" value="MoCoBD_2"/>
    <property type="match status" value="1"/>
</dbReference>
<dbReference type="PATRIC" id="fig|935700.4.peg.793"/>
<dbReference type="SMART" id="SM01008">
    <property type="entry name" value="Ald_Xan_dh_C"/>
    <property type="match status" value="1"/>
</dbReference>
<keyword evidence="2 4" id="KW-0560">Oxidoreductase</keyword>
<dbReference type="RefSeq" id="WP_043917593.1">
    <property type="nucleotide sequence ID" value="NZ_FZPF01000002.1"/>
</dbReference>
<dbReference type="PANTHER" id="PTHR11908:SF132">
    <property type="entry name" value="ALDEHYDE OXIDASE 1-RELATED"/>
    <property type="match status" value="1"/>
</dbReference>
<dbReference type="InterPro" id="IPR000674">
    <property type="entry name" value="Ald_Oxase/Xan_DH_a/b"/>
</dbReference>
<dbReference type="EMBL" id="JYFE01000017">
    <property type="protein sequence ID" value="KIT17562.1"/>
    <property type="molecule type" value="Genomic_DNA"/>
</dbReference>
<dbReference type="GO" id="GO:0004854">
    <property type="term" value="F:xanthine dehydrogenase activity"/>
    <property type="evidence" value="ECO:0007669"/>
    <property type="project" value="UniProtKB-EC"/>
</dbReference>
<protein>
    <submittedName>
        <fullName evidence="4">XdhA_3 protein</fullName>
        <ecNumber evidence="4">1.17.1.4</ecNumber>
    </submittedName>
</protein>
<dbReference type="Proteomes" id="UP000032232">
    <property type="component" value="Unassembled WGS sequence"/>
</dbReference>
<dbReference type="OrthoDB" id="8428274at2"/>
<dbReference type="SUPFAM" id="SSF56003">
    <property type="entry name" value="Molybdenum cofactor-binding domain"/>
    <property type="match status" value="1"/>
</dbReference>
<dbReference type="GO" id="GO:0005506">
    <property type="term" value="F:iron ion binding"/>
    <property type="evidence" value="ECO:0007669"/>
    <property type="project" value="InterPro"/>
</dbReference>
<dbReference type="AlphaFoldDB" id="A0A0D1CRY0"/>
<evidence type="ECO:0000256" key="1">
    <source>
        <dbReference type="ARBA" id="ARBA00022505"/>
    </source>
</evidence>
<accession>A0A0D1CRY0</accession>
<gene>
    <name evidence="4" type="primary">xdhA_3</name>
    <name evidence="4" type="ORF">jaqu_07510</name>
</gene>